<organism evidence="6 7">
    <name type="scientific">Glutinoglossum americanum</name>
    <dbReference type="NCBI Taxonomy" id="1670608"/>
    <lineage>
        <taxon>Eukaryota</taxon>
        <taxon>Fungi</taxon>
        <taxon>Dikarya</taxon>
        <taxon>Ascomycota</taxon>
        <taxon>Pezizomycotina</taxon>
        <taxon>Geoglossomycetes</taxon>
        <taxon>Geoglossales</taxon>
        <taxon>Geoglossaceae</taxon>
        <taxon>Glutinoglossum</taxon>
    </lineage>
</organism>
<dbReference type="OrthoDB" id="2117591at2759"/>
<feature type="region of interest" description="Disordered" evidence="4">
    <location>
        <begin position="475"/>
        <end position="495"/>
    </location>
</feature>
<feature type="compositionally biased region" description="Polar residues" evidence="4">
    <location>
        <begin position="731"/>
        <end position="743"/>
    </location>
</feature>
<feature type="domain" description="Phosphatidate phosphatase APP1 catalytic" evidence="5">
    <location>
        <begin position="829"/>
        <end position="978"/>
    </location>
</feature>
<evidence type="ECO:0000256" key="1">
    <source>
        <dbReference type="ARBA" id="ARBA00022723"/>
    </source>
</evidence>
<dbReference type="GO" id="GO:0030479">
    <property type="term" value="C:actin cortical patch"/>
    <property type="evidence" value="ECO:0007669"/>
    <property type="project" value="TreeGrafter"/>
</dbReference>
<dbReference type="EMBL" id="JAGHQL010000087">
    <property type="protein sequence ID" value="KAH0539073.1"/>
    <property type="molecule type" value="Genomic_DNA"/>
</dbReference>
<evidence type="ECO:0000313" key="6">
    <source>
        <dbReference type="EMBL" id="KAH0539073.1"/>
    </source>
</evidence>
<keyword evidence="1" id="KW-0479">Metal-binding</keyword>
<name>A0A9P8HWK3_9PEZI</name>
<dbReference type="Gene3D" id="3.40.800.10">
    <property type="entry name" value="Ureohydrolase domain"/>
    <property type="match status" value="1"/>
</dbReference>
<dbReference type="PROSITE" id="PS51409">
    <property type="entry name" value="ARGINASE_2"/>
    <property type="match status" value="1"/>
</dbReference>
<dbReference type="PANTHER" id="PTHR28208">
    <property type="entry name" value="PHOSPHATIDATE PHOSPHATASE APP1"/>
    <property type="match status" value="1"/>
</dbReference>
<feature type="region of interest" description="Disordered" evidence="4">
    <location>
        <begin position="992"/>
        <end position="1107"/>
    </location>
</feature>
<dbReference type="Pfam" id="PF09949">
    <property type="entry name" value="APP1_cat"/>
    <property type="match status" value="1"/>
</dbReference>
<evidence type="ECO:0000256" key="2">
    <source>
        <dbReference type="ARBA" id="ARBA00022801"/>
    </source>
</evidence>
<dbReference type="GO" id="GO:0008195">
    <property type="term" value="F:phosphatidate phosphatase activity"/>
    <property type="evidence" value="ECO:0007669"/>
    <property type="project" value="InterPro"/>
</dbReference>
<feature type="compositionally biased region" description="Polar residues" evidence="4">
    <location>
        <begin position="475"/>
        <end position="485"/>
    </location>
</feature>
<proteinExistence type="inferred from homology"/>
<feature type="region of interest" description="Disordered" evidence="4">
    <location>
        <begin position="1129"/>
        <end position="1174"/>
    </location>
</feature>
<feature type="compositionally biased region" description="Basic residues" evidence="4">
    <location>
        <begin position="406"/>
        <end position="415"/>
    </location>
</feature>
<feature type="region of interest" description="Disordered" evidence="4">
    <location>
        <begin position="406"/>
        <end position="456"/>
    </location>
</feature>
<accession>A0A9P8HWK3</accession>
<feature type="compositionally biased region" description="Basic residues" evidence="4">
    <location>
        <begin position="698"/>
        <end position="707"/>
    </location>
</feature>
<feature type="region of interest" description="Disordered" evidence="4">
    <location>
        <begin position="604"/>
        <end position="744"/>
    </location>
</feature>
<dbReference type="GO" id="GO:0046872">
    <property type="term" value="F:metal ion binding"/>
    <property type="evidence" value="ECO:0007669"/>
    <property type="project" value="UniProtKB-KW"/>
</dbReference>
<dbReference type="Pfam" id="PF00491">
    <property type="entry name" value="Arginase"/>
    <property type="match status" value="1"/>
</dbReference>
<evidence type="ECO:0000256" key="3">
    <source>
        <dbReference type="PROSITE-ProRule" id="PRU00742"/>
    </source>
</evidence>
<dbReference type="InterPro" id="IPR020855">
    <property type="entry name" value="Ureohydrolase_Mn_BS"/>
</dbReference>
<dbReference type="InterPro" id="IPR052935">
    <property type="entry name" value="Mg2+_PAP"/>
</dbReference>
<dbReference type="PRINTS" id="PR00116">
    <property type="entry name" value="ARGINASE"/>
</dbReference>
<feature type="compositionally biased region" description="Low complexity" evidence="4">
    <location>
        <begin position="1"/>
        <end position="10"/>
    </location>
</feature>
<dbReference type="SUPFAM" id="SSF52768">
    <property type="entry name" value="Arginase/deacetylase"/>
    <property type="match status" value="1"/>
</dbReference>
<feature type="compositionally biased region" description="Gly residues" evidence="4">
    <location>
        <begin position="432"/>
        <end position="441"/>
    </location>
</feature>
<comment type="caution">
    <text evidence="6">The sequence shown here is derived from an EMBL/GenBank/DDBJ whole genome shotgun (WGS) entry which is preliminary data.</text>
</comment>
<feature type="compositionally biased region" description="Low complexity" evidence="4">
    <location>
        <begin position="1263"/>
        <end position="1277"/>
    </location>
</feature>
<dbReference type="InterPro" id="IPR019236">
    <property type="entry name" value="APP1_cat"/>
</dbReference>
<feature type="region of interest" description="Disordered" evidence="4">
    <location>
        <begin position="524"/>
        <end position="555"/>
    </location>
</feature>
<evidence type="ECO:0000313" key="7">
    <source>
        <dbReference type="Proteomes" id="UP000698800"/>
    </source>
</evidence>
<dbReference type="GO" id="GO:0016813">
    <property type="term" value="F:hydrolase activity, acting on carbon-nitrogen (but not peptide) bonds, in linear amidines"/>
    <property type="evidence" value="ECO:0007669"/>
    <property type="project" value="InterPro"/>
</dbReference>
<dbReference type="Proteomes" id="UP000698800">
    <property type="component" value="Unassembled WGS sequence"/>
</dbReference>
<evidence type="ECO:0000256" key="4">
    <source>
        <dbReference type="SAM" id="MobiDB-lite"/>
    </source>
</evidence>
<feature type="compositionally biased region" description="Polar residues" evidence="4">
    <location>
        <begin position="1080"/>
        <end position="1097"/>
    </location>
</feature>
<keyword evidence="7" id="KW-1185">Reference proteome</keyword>
<sequence length="1328" mass="143531">MAGLAAGAAAHGDHGHEQEPIAGPHKGLWYNTLPGDGGTQAPRLTLVLLIVPGLVLALRAFGKVQDVLTYSSRRVGFSGGYNVPLDTNPFNSWARVLDCGDIPVTSYDNSWAIQQIEDGHNAILSRRPHTSADKQGPALKGRTLPRVITLGGDHTIVLPILRSVNRNYGPVSVIHFDSHLDTWKPKVFGGSPTKVASVNHGTYFYHASQEGLLANDTNIHVGIRTTLSGPSDYENDGYCGFEIIEARDIDTIGIQGIIDKIKARVGLTKPVYLSIDIDTLDPAFAPATGTPETGGWSTRELRTIIRGLEGINLIGADIVEVAPAYDTNAEHTTMAAADTLYEVMSLMVKKGPLSNMVLDQEELHDIIPYYRQRAHSRVYGFLIGSQSRRIQKRAAGKGVIASLQRRGRRVLSHSRKLGDATSRRLGMSQSGSAGGGWGGHISGSSSAPEGRERGARRRKIAGYLKAANELRQSYQQSYGRAQGQDSDMYEGEQGIPGAFPDVEIVRSGDEEMVLFPSYARRHVKKDLPAQTQQPASDSAEEGSGGEGGDNIPALDGDYWREQWERREDDKAIVDVDVHGWIYSPSRGPMSRRNRILVGLARRLSGIPAPSNGGQYSGGGGSDGVDDDESHLGHRERAGARHEEDLIKRQADSILRRGEGEADVAGRGGYSEDPATDSDRTGTYSDGSGGDTPAWSSRKDHKLGRGRHPSIDPPSQLDRHSSTLETPAEGSPLSQQAIQSSQMTPAELSAANAHLMARLKPFLTAPLVNTAVTVFFYNSQTSQSRTIITNDAGHFLVRASLEFVPTHVRVLASENLSATEEIQITEPTGISMISDIDDTIKHSAIGSGAREMFRNTFIRELGDLTIEGVKEWYNKLAEMGVGIHYVSNSPWQLYPLLTTYFAVAGLPPGSFHLKQYSGMLQGIFEPVAERKKGTLEKIIRDFPDRKFLLVGDSGEADLEVYTDIVSANPGRIVGIFIRDITTTRSQGFFDSAMGSLSGDRSETNNGNGGGKISGNEDAGLQLDSTFERKPTLPPRPAQPELLQKPSGPTMGKLIDFDEGDSDPTPLGNANRPLRLYRSMTEHGTSNTGRRLSAPSLSTKPHPPIRPSKPLALRGSLALEQVSTVTVDALLSDRLKKPPPVPPKPQQYLSSEQPASEPKLVRTASMGGAEDSPVHRHGYMPNIRGKVSSVYNSLPSASDYWYGKQPNNQGTLATLDADPRSETAHTTPPGASKTLHPTTPRRGLAAYPVAAAQYATNRLSGGWSGTTNNTSGTSNASINNGGGATKEELWKRRWARAKSVLDKQGVALVSWRTGGDAIGEAVRLVERVRG</sequence>
<dbReference type="CDD" id="cd11592">
    <property type="entry name" value="Agmatinase_PAH"/>
    <property type="match status" value="1"/>
</dbReference>
<dbReference type="PANTHER" id="PTHR28208:SF3">
    <property type="entry name" value="PHOSPHATIDATE PHOSPHATASE APP1"/>
    <property type="match status" value="1"/>
</dbReference>
<gene>
    <name evidence="6" type="ORF">FGG08_004371</name>
</gene>
<dbReference type="PROSITE" id="PS01053">
    <property type="entry name" value="ARGINASE_1"/>
    <property type="match status" value="1"/>
</dbReference>
<keyword evidence="2" id="KW-0378">Hydrolase</keyword>
<protein>
    <recommendedName>
        <fullName evidence="5">Phosphatidate phosphatase APP1 catalytic domain-containing protein</fullName>
    </recommendedName>
</protein>
<comment type="similarity">
    <text evidence="3">Belongs to the arginase family.</text>
</comment>
<feature type="compositionally biased region" description="Basic and acidic residues" evidence="4">
    <location>
        <begin position="629"/>
        <end position="659"/>
    </location>
</feature>
<evidence type="ECO:0000259" key="5">
    <source>
        <dbReference type="Pfam" id="PF09949"/>
    </source>
</evidence>
<reference evidence="6" key="1">
    <citation type="submission" date="2021-03" db="EMBL/GenBank/DDBJ databases">
        <title>Comparative genomics and phylogenomic investigation of the class Geoglossomycetes provide insights into ecological specialization and systematics.</title>
        <authorList>
            <person name="Melie T."/>
            <person name="Pirro S."/>
            <person name="Miller A.N."/>
            <person name="Quandt A."/>
        </authorList>
    </citation>
    <scope>NUCLEOTIDE SEQUENCE</scope>
    <source>
        <strain evidence="6">GBOQ0MN5Z8</strain>
    </source>
</reference>
<feature type="region of interest" description="Disordered" evidence="4">
    <location>
        <begin position="1"/>
        <end position="27"/>
    </location>
</feature>
<dbReference type="InterPro" id="IPR006035">
    <property type="entry name" value="Ureohydrolase"/>
</dbReference>
<feature type="region of interest" description="Disordered" evidence="4">
    <location>
        <begin position="1257"/>
        <end position="1282"/>
    </location>
</feature>
<feature type="region of interest" description="Disordered" evidence="4">
    <location>
        <begin position="1209"/>
        <end position="1239"/>
    </location>
</feature>
<dbReference type="InterPro" id="IPR023696">
    <property type="entry name" value="Ureohydrolase_dom_sf"/>
</dbReference>